<comment type="caution">
    <text evidence="2">The sequence shown here is derived from an EMBL/GenBank/DDBJ whole genome shotgun (WGS) entry which is preliminary data.</text>
</comment>
<evidence type="ECO:0000256" key="1">
    <source>
        <dbReference type="PIRNR" id="PIRNR006615"/>
    </source>
</evidence>
<dbReference type="SUPFAM" id="SSF55486">
    <property type="entry name" value="Metalloproteases ('zincins'), catalytic domain"/>
    <property type="match status" value="1"/>
</dbReference>
<protein>
    <recommendedName>
        <fullName evidence="1">Metal-dependent carboxypeptidase</fullName>
        <ecNumber evidence="1">3.4.17.19</ecNumber>
    </recommendedName>
</protein>
<keyword evidence="1" id="KW-0479">Metal-binding</keyword>
<dbReference type="PRINTS" id="PR00998">
    <property type="entry name" value="CRBOXYPTASET"/>
</dbReference>
<organism evidence="2 3">
    <name type="scientific">Dongia rigui</name>
    <dbReference type="NCBI Taxonomy" id="940149"/>
    <lineage>
        <taxon>Bacteria</taxon>
        <taxon>Pseudomonadati</taxon>
        <taxon>Pseudomonadota</taxon>
        <taxon>Alphaproteobacteria</taxon>
        <taxon>Rhodospirillales</taxon>
        <taxon>Dongiaceae</taxon>
        <taxon>Dongia</taxon>
    </lineage>
</organism>
<proteinExistence type="inferred from homology"/>
<dbReference type="EC" id="3.4.17.19" evidence="1"/>
<dbReference type="Proteomes" id="UP001271769">
    <property type="component" value="Unassembled WGS sequence"/>
</dbReference>
<gene>
    <name evidence="2" type="ORF">SMD31_05615</name>
</gene>
<dbReference type="Gene3D" id="1.10.1370.30">
    <property type="match status" value="1"/>
</dbReference>
<dbReference type="PROSITE" id="PS52034">
    <property type="entry name" value="PEPTIDASE_M32"/>
    <property type="match status" value="1"/>
</dbReference>
<dbReference type="PIRSF" id="PIRSF006615">
    <property type="entry name" value="Zn_crbxpep_Taq"/>
    <property type="match status" value="1"/>
</dbReference>
<keyword evidence="1 2" id="KW-0121">Carboxypeptidase</keyword>
<name>A0ABU5DVP5_9PROT</name>
<keyword evidence="1 2" id="KW-0378">Hydrolase</keyword>
<dbReference type="PANTHER" id="PTHR34217">
    <property type="entry name" value="METAL-DEPENDENT CARBOXYPEPTIDASE"/>
    <property type="match status" value="1"/>
</dbReference>
<evidence type="ECO:0000313" key="2">
    <source>
        <dbReference type="EMBL" id="MDY0871386.1"/>
    </source>
</evidence>
<comment type="catalytic activity">
    <reaction evidence="1">
        <text>Release of a C-terminal amino acid with broad specificity, except for -Pro.</text>
        <dbReference type="EC" id="3.4.17.19"/>
    </reaction>
</comment>
<keyword evidence="1" id="KW-0645">Protease</keyword>
<comment type="similarity">
    <text evidence="1">Belongs to the peptidase M32 family.</text>
</comment>
<dbReference type="EMBL" id="JAXCLX010000001">
    <property type="protein sequence ID" value="MDY0871386.1"/>
    <property type="molecule type" value="Genomic_DNA"/>
</dbReference>
<evidence type="ECO:0000313" key="3">
    <source>
        <dbReference type="Proteomes" id="UP001271769"/>
    </source>
</evidence>
<dbReference type="PANTHER" id="PTHR34217:SF1">
    <property type="entry name" value="CARBOXYPEPTIDASE 1"/>
    <property type="match status" value="1"/>
</dbReference>
<keyword evidence="1" id="KW-0482">Metalloprotease</keyword>
<comment type="function">
    <text evidence="1">Broad specificity carboxypetidase that releases amino acids sequentially from the C-terminus, including neutral, aromatic, polar and basic residues.</text>
</comment>
<dbReference type="RefSeq" id="WP_320499816.1">
    <property type="nucleotide sequence ID" value="NZ_JAXCLX010000001.1"/>
</dbReference>
<dbReference type="InterPro" id="IPR001333">
    <property type="entry name" value="Peptidase_M32_Taq"/>
</dbReference>
<dbReference type="CDD" id="cd06460">
    <property type="entry name" value="M32_Taq"/>
    <property type="match status" value="1"/>
</dbReference>
<sequence length="498" mass="54910">MTSNAYARLEKRFHRMGTLSEAAGMLHWDMAAVMPEGGHESRAEQLATLNVISHELLTAAETADLLAEAQDHGLDDWQRANLKEMRRVHGHATALTPDFVEASTKARAACEKTWREARPKGDFKLVLPQLQTVLDLTREAAAAKSAKLGLSPYDALMDEFEPGARAADITPIFDDYAAFLPEFLGRVLEHQKRQPAIVEPKGPFSIETQKKLGEKLMGVIGFDFNHGRLDTSLHPFCGGTPDDVRITTRYNEAQFADAMMGVVHETGHAMYERGLPASWRRQPVGQARGMALHESQSLIIEMQAARSPAFCRFLSPLLNATYAGNEAAFTPENLARFYTRVEPGFIRVSADEVTYPAHVILRYRLEQALIGGDLKLVDLPGAWNEGMQQLLGLTVTNDREGCLQDIHWFDGAFGYFPCYSLGAMTAAQFFAAATAAEPGIPAAIEQGDFRPLIGWLRTHVHARASSLSSPDIIKAATGRPLDAGIFRQHLARRYLGTA</sequence>
<reference evidence="2 3" key="1">
    <citation type="journal article" date="2013" name="Antonie Van Leeuwenhoek">
        <title>Dongia rigui sp. nov., isolated from freshwater of a large wetland in Korea.</title>
        <authorList>
            <person name="Baik K.S."/>
            <person name="Hwang Y.M."/>
            <person name="Choi J.S."/>
            <person name="Kwon J."/>
            <person name="Seong C.N."/>
        </authorList>
    </citation>
    <scope>NUCLEOTIDE SEQUENCE [LARGE SCALE GENOMIC DNA]</scope>
    <source>
        <strain evidence="2 3">04SU4-P</strain>
    </source>
</reference>
<accession>A0ABU5DVP5</accession>
<dbReference type="GO" id="GO:0004180">
    <property type="term" value="F:carboxypeptidase activity"/>
    <property type="evidence" value="ECO:0007669"/>
    <property type="project" value="UniProtKB-KW"/>
</dbReference>
<keyword evidence="3" id="KW-1185">Reference proteome</keyword>
<dbReference type="Pfam" id="PF02074">
    <property type="entry name" value="Peptidase_M32"/>
    <property type="match status" value="1"/>
</dbReference>